<sequence>MRHMLCMTAWNTFHHHPFGSDIPSPMKKYIALVIFALGGSLVSCTKDFDELNLDPNRIERISPGTLLNPIIYELAAFNTERADAFTFDIMQVALPFPSVSGGVHRYVVSESAGNSTWTTYYRLLANIREMRLAAQAAQDPNYEAIALTLNAWTYANLTDCFGDVPMTQASQAEEGVLYPKFDTQPEIYAQLLADLETANGMFDKSRTMPYGSDILFNNNVDAWRRFCNSLRMRLLLRISKRTETNATTQLAAMINDPATYPVFTQNSEAAILRITGVTPTVSPWGRAVDFTTFRAAGGFFIDNLNTLADPRLAKFNSQARSSDGRTTIGYRGIPSAYAGSDAQFQYQPSNFNVSLVTATVAAPMPLVILTYAEVEFIKAEAAQRGYTTADARLHYERGVKAAVEQWGAILPATYFQNPAAAYNGTLARIMLQKYYALFFNDYQQWFEYRRTGLPVLPRGQDLQNGGVMPVRFRYPLIVQTNNGDNYRAAVQAQGPDDVNTKVWWEK</sequence>
<proteinExistence type="predicted"/>
<comment type="caution">
    <text evidence="1">The sequence shown here is derived from an EMBL/GenBank/DDBJ whole genome shotgun (WGS) entry which is preliminary data.</text>
</comment>
<evidence type="ECO:0000313" key="1">
    <source>
        <dbReference type="EMBL" id="GGF76373.1"/>
    </source>
</evidence>
<dbReference type="Proteomes" id="UP000605392">
    <property type="component" value="Unassembled WGS sequence"/>
</dbReference>
<accession>A0ACB5PVI7</accession>
<dbReference type="EMBL" id="BMFN01000003">
    <property type="protein sequence ID" value="GGF76373.1"/>
    <property type="molecule type" value="Genomic_DNA"/>
</dbReference>
<reference evidence="1 2" key="1">
    <citation type="journal article" date="2019" name="Int. J. Syst. Evol. Microbiol.">
        <title>The Global Catalogue of Microorganisms (GCM) 10K type strain sequencing project: providing services to taxonomists for standard genome sequencing and annotation.</title>
        <authorList>
            <consortium name="The Broad Institute Genomics Platform"/>
            <consortium name="The Broad Institute Genome Sequencing Center for Infectious Disease"/>
            <person name="Wu L."/>
            <person name="Ma J."/>
        </authorList>
    </citation>
    <scope>NUCLEOTIDE SEQUENCE [LARGE SCALE GENOMIC DNA]</scope>
    <source>
        <strain evidence="1 2">CGMCC 1.12720</strain>
    </source>
</reference>
<name>A0ACB5PVI7_9BACT</name>
<gene>
    <name evidence="1" type="ORF">GCM10011375_34220</name>
</gene>
<evidence type="ECO:0000313" key="2">
    <source>
        <dbReference type="Proteomes" id="UP000605392"/>
    </source>
</evidence>
<organism evidence="1 2">
    <name type="scientific">Hymenobacter qilianensis</name>
    <dbReference type="NCBI Taxonomy" id="1385715"/>
    <lineage>
        <taxon>Bacteria</taxon>
        <taxon>Pseudomonadati</taxon>
        <taxon>Bacteroidota</taxon>
        <taxon>Cytophagia</taxon>
        <taxon>Cytophagales</taxon>
        <taxon>Hymenobacteraceae</taxon>
        <taxon>Hymenobacter</taxon>
    </lineage>
</organism>
<keyword evidence="2" id="KW-1185">Reference proteome</keyword>
<protein>
    <submittedName>
        <fullName evidence="1">Uncharacterized protein</fullName>
    </submittedName>
</protein>